<keyword evidence="2" id="KW-1185">Reference proteome</keyword>
<accession>A0A1R2AXT7</accession>
<reference evidence="1 2" key="1">
    <citation type="submission" date="2016-11" db="EMBL/GenBank/DDBJ databases">
        <title>The macronuclear genome of Stentor coeruleus: a giant cell with tiny introns.</title>
        <authorList>
            <person name="Slabodnick M."/>
            <person name="Ruby J.G."/>
            <person name="Reiff S.B."/>
            <person name="Swart E.C."/>
            <person name="Gosai S."/>
            <person name="Prabakaran S."/>
            <person name="Witkowska E."/>
            <person name="Larue G.E."/>
            <person name="Fisher S."/>
            <person name="Freeman R.M."/>
            <person name="Gunawardena J."/>
            <person name="Chu W."/>
            <person name="Stover N.A."/>
            <person name="Gregory B.D."/>
            <person name="Nowacki M."/>
            <person name="Derisi J."/>
            <person name="Roy S.W."/>
            <person name="Marshall W.F."/>
            <person name="Sood P."/>
        </authorList>
    </citation>
    <scope>NUCLEOTIDE SEQUENCE [LARGE SCALE GENOMIC DNA]</scope>
    <source>
        <strain evidence="1">WM001</strain>
    </source>
</reference>
<evidence type="ECO:0000313" key="1">
    <source>
        <dbReference type="EMBL" id="OMJ69334.1"/>
    </source>
</evidence>
<evidence type="ECO:0000313" key="2">
    <source>
        <dbReference type="Proteomes" id="UP000187209"/>
    </source>
</evidence>
<dbReference type="AlphaFoldDB" id="A0A1R2AXT7"/>
<proteinExistence type="predicted"/>
<name>A0A1R2AXT7_9CILI</name>
<dbReference type="Proteomes" id="UP000187209">
    <property type="component" value="Unassembled WGS sequence"/>
</dbReference>
<sequence>MCNLNILCKVKDGSCKCCISESSGVVKPIPIPLINSHEGALILSLFKMITQQNEMIKKISEDARLTAEKINFLSENLGLKQAKQVEFSSEEMTNPEKLLKILCGDNSQHDFSLQLVSELPSPAFKERAFSLLLQIVDNQGQKVVLPSSTGFTLMLFTTESPPKLMKINTSGDKIMRGTTDTDGNSTVFFRKIVIKEVTSHFRNGCFFLVVAAKNSSNIKPLIIPNFVIKARKLNCDGIPRKKAKLDEEVVTPTEISS</sequence>
<gene>
    <name evidence="1" type="ORF">SteCoe_32977</name>
</gene>
<protein>
    <submittedName>
        <fullName evidence="1">Uncharacterized protein</fullName>
    </submittedName>
</protein>
<comment type="caution">
    <text evidence="1">The sequence shown here is derived from an EMBL/GenBank/DDBJ whole genome shotgun (WGS) entry which is preliminary data.</text>
</comment>
<dbReference type="EMBL" id="MPUH01001211">
    <property type="protein sequence ID" value="OMJ69334.1"/>
    <property type="molecule type" value="Genomic_DNA"/>
</dbReference>
<organism evidence="1 2">
    <name type="scientific">Stentor coeruleus</name>
    <dbReference type="NCBI Taxonomy" id="5963"/>
    <lineage>
        <taxon>Eukaryota</taxon>
        <taxon>Sar</taxon>
        <taxon>Alveolata</taxon>
        <taxon>Ciliophora</taxon>
        <taxon>Postciliodesmatophora</taxon>
        <taxon>Heterotrichea</taxon>
        <taxon>Heterotrichida</taxon>
        <taxon>Stentoridae</taxon>
        <taxon>Stentor</taxon>
    </lineage>
</organism>